<dbReference type="NCBIfam" id="TIGR01617">
    <property type="entry name" value="arsC_related"/>
    <property type="match status" value="1"/>
</dbReference>
<dbReference type="RefSeq" id="WP_090706218.1">
    <property type="nucleotide sequence ID" value="NZ_FNHH01000026.1"/>
</dbReference>
<keyword evidence="4" id="KW-1185">Reference proteome</keyword>
<reference evidence="4" key="1">
    <citation type="submission" date="2016-10" db="EMBL/GenBank/DDBJ databases">
        <authorList>
            <person name="Varghese N."/>
            <person name="Submissions S."/>
        </authorList>
    </citation>
    <scope>NUCLEOTIDE SEQUENCE [LARGE SCALE GENOMIC DNA]</scope>
    <source>
        <strain evidence="4">DSM 24536</strain>
    </source>
</reference>
<name>A0A1G9WMX9_9SPHI</name>
<evidence type="ECO:0000313" key="4">
    <source>
        <dbReference type="Proteomes" id="UP000199226"/>
    </source>
</evidence>
<sequence>MKIYGIPNCNTVKKTLDWFKLHQINYEFHDFKKLGISNDKLEEWTEKLGWETLLNKRGTTWKMLDAELQKSIVSKETAFKLMQEKTSVIKRPVIETGSGSIILGYNEEQLSELFK</sequence>
<dbReference type="STRING" id="990371.SAMN05421813_12613"/>
<dbReference type="InterPro" id="IPR006660">
    <property type="entry name" value="Arsenate_reductase-like"/>
</dbReference>
<dbReference type="SUPFAM" id="SSF52833">
    <property type="entry name" value="Thioredoxin-like"/>
    <property type="match status" value="1"/>
</dbReference>
<evidence type="ECO:0000256" key="2">
    <source>
        <dbReference type="PROSITE-ProRule" id="PRU01282"/>
    </source>
</evidence>
<dbReference type="EMBL" id="FNHH01000026">
    <property type="protein sequence ID" value="SDM85942.1"/>
    <property type="molecule type" value="Genomic_DNA"/>
</dbReference>
<proteinExistence type="inferred from homology"/>
<evidence type="ECO:0000313" key="3">
    <source>
        <dbReference type="EMBL" id="SDM85942.1"/>
    </source>
</evidence>
<dbReference type="InterPro" id="IPR036249">
    <property type="entry name" value="Thioredoxin-like_sf"/>
</dbReference>
<accession>A0A1G9WMX9</accession>
<dbReference type="InterPro" id="IPR006504">
    <property type="entry name" value="Tscrpt_reg_Spx/MgsR"/>
</dbReference>
<dbReference type="Gene3D" id="3.40.30.10">
    <property type="entry name" value="Glutaredoxin"/>
    <property type="match status" value="1"/>
</dbReference>
<dbReference type="PANTHER" id="PTHR30041">
    <property type="entry name" value="ARSENATE REDUCTASE"/>
    <property type="match status" value="1"/>
</dbReference>
<dbReference type="Proteomes" id="UP000199226">
    <property type="component" value="Unassembled WGS sequence"/>
</dbReference>
<dbReference type="Pfam" id="PF03960">
    <property type="entry name" value="ArsC"/>
    <property type="match status" value="1"/>
</dbReference>
<organism evidence="3 4">
    <name type="scientific">Daejeonella rubra</name>
    <dbReference type="NCBI Taxonomy" id="990371"/>
    <lineage>
        <taxon>Bacteria</taxon>
        <taxon>Pseudomonadati</taxon>
        <taxon>Bacteroidota</taxon>
        <taxon>Sphingobacteriia</taxon>
        <taxon>Sphingobacteriales</taxon>
        <taxon>Sphingobacteriaceae</taxon>
        <taxon>Daejeonella</taxon>
    </lineage>
</organism>
<comment type="similarity">
    <text evidence="1 2">Belongs to the ArsC family.</text>
</comment>
<dbReference type="AlphaFoldDB" id="A0A1G9WMX9"/>
<gene>
    <name evidence="3" type="ORF">SAMN05421813_12613</name>
</gene>
<dbReference type="OrthoDB" id="9794155at2"/>
<protein>
    <submittedName>
        <fullName evidence="3">Arsenate reductase</fullName>
    </submittedName>
</protein>
<dbReference type="PANTHER" id="PTHR30041:SF8">
    <property type="entry name" value="PROTEIN YFFB"/>
    <property type="match status" value="1"/>
</dbReference>
<evidence type="ECO:0000256" key="1">
    <source>
        <dbReference type="ARBA" id="ARBA00007198"/>
    </source>
</evidence>
<dbReference type="PROSITE" id="PS51353">
    <property type="entry name" value="ARSC"/>
    <property type="match status" value="1"/>
</dbReference>